<dbReference type="SUPFAM" id="SSF55874">
    <property type="entry name" value="ATPase domain of HSP90 chaperone/DNA topoisomerase II/histidine kinase"/>
    <property type="match status" value="1"/>
</dbReference>
<feature type="transmembrane region" description="Helical" evidence="4">
    <location>
        <begin position="54"/>
        <end position="73"/>
    </location>
</feature>
<comment type="catalytic activity">
    <reaction evidence="1">
        <text>ATP + protein L-histidine = ADP + protein N-phospho-L-histidine.</text>
        <dbReference type="EC" id="2.7.13.3"/>
    </reaction>
</comment>
<dbReference type="CDD" id="cd00075">
    <property type="entry name" value="HATPase"/>
    <property type="match status" value="1"/>
</dbReference>
<dbReference type="PANTHER" id="PTHR43547:SF2">
    <property type="entry name" value="HYBRID SIGNAL TRANSDUCTION HISTIDINE KINASE C"/>
    <property type="match status" value="1"/>
</dbReference>
<dbReference type="HOGENOM" id="CLU_047118_0_0_10"/>
<dbReference type="Gene3D" id="3.30.565.10">
    <property type="entry name" value="Histidine kinase-like ATPase, C-terminal domain"/>
    <property type="match status" value="1"/>
</dbReference>
<feature type="transmembrane region" description="Helical" evidence="4">
    <location>
        <begin position="160"/>
        <end position="182"/>
    </location>
</feature>
<accession>D7VN77</accession>
<dbReference type="STRING" id="525373.HMPREF0766_12447"/>
<evidence type="ECO:0000256" key="3">
    <source>
        <dbReference type="ARBA" id="ARBA00022553"/>
    </source>
</evidence>
<evidence type="ECO:0000256" key="4">
    <source>
        <dbReference type="SAM" id="Phobius"/>
    </source>
</evidence>
<proteinExistence type="predicted"/>
<dbReference type="Pfam" id="PF02518">
    <property type="entry name" value="HATPase_c"/>
    <property type="match status" value="1"/>
</dbReference>
<dbReference type="SUPFAM" id="SSF47384">
    <property type="entry name" value="Homodimeric domain of signal transducing histidine kinase"/>
    <property type="match status" value="1"/>
</dbReference>
<dbReference type="InterPro" id="IPR036890">
    <property type="entry name" value="HATPase_C_sf"/>
</dbReference>
<feature type="transmembrane region" description="Helical" evidence="4">
    <location>
        <begin position="28"/>
        <end position="48"/>
    </location>
</feature>
<feature type="domain" description="Histidine kinase" evidence="5">
    <location>
        <begin position="208"/>
        <end position="423"/>
    </location>
</feature>
<keyword evidence="3" id="KW-0597">Phosphoprotein</keyword>
<keyword evidence="4" id="KW-1133">Transmembrane helix</keyword>
<dbReference type="EC" id="2.7.13.3" evidence="2"/>
<feature type="transmembrane region" description="Helical" evidence="4">
    <location>
        <begin position="128"/>
        <end position="148"/>
    </location>
</feature>
<dbReference type="PANTHER" id="PTHR43547">
    <property type="entry name" value="TWO-COMPONENT HISTIDINE KINASE"/>
    <property type="match status" value="1"/>
</dbReference>
<evidence type="ECO:0000313" key="6">
    <source>
        <dbReference type="EMBL" id="EFK57374.1"/>
    </source>
</evidence>
<organism evidence="6 7">
    <name type="scientific">Sphingobacterium spiritivorum ATCC 33861</name>
    <dbReference type="NCBI Taxonomy" id="525373"/>
    <lineage>
        <taxon>Bacteria</taxon>
        <taxon>Pseudomonadati</taxon>
        <taxon>Bacteroidota</taxon>
        <taxon>Sphingobacteriia</taxon>
        <taxon>Sphingobacteriales</taxon>
        <taxon>Sphingobacteriaceae</taxon>
        <taxon>Sphingobacterium</taxon>
    </lineage>
</organism>
<dbReference type="AlphaFoldDB" id="D7VN77"/>
<keyword evidence="6" id="KW-0808">Transferase</keyword>
<dbReference type="GeneID" id="95427955"/>
<dbReference type="InterPro" id="IPR004358">
    <property type="entry name" value="Sig_transdc_His_kin-like_C"/>
</dbReference>
<name>D7VN77_SPHSI</name>
<sequence>MNAILKYWKKFTYLGVYSDMSYIEMKRVMMINLIATFCLVPTIGFSIINLFDQRYLLSAINISNTICSVIVIILQHHMKHNSAKATLLISNFFFFFIGALLYKNGGEYFLLCIMIASMLLYNDRRLHLIFCIAVASSIAILNLLPVDIPAEQLVPKSRAIFNITNALIFIVIIVNFFLQIIYNNTDMIEKQRQRLQELNLDKEKIFSIIAHDIKSPFASLESLVLMLREETINNNTSIEYIDQIYQQIVHQNQSLDDFLKWGSINLNGIKIYSTQISLYPLIMDIVKSFLDKMQTKKLKVNVKIPDQQYIFADKDHTIIIFRNLISNAIKFSYVSGTINIYSSVDEKYIRIHIQDEGIGINSLKSKLLFSVSQQKSIGTEDEPGAGLGLVLCKDLIERNKGIVEIESVLEKGSVFTVGLPKFTEI</sequence>
<keyword evidence="6" id="KW-0418">Kinase</keyword>
<evidence type="ECO:0000259" key="5">
    <source>
        <dbReference type="PROSITE" id="PS50109"/>
    </source>
</evidence>
<dbReference type="InterPro" id="IPR003594">
    <property type="entry name" value="HATPase_dom"/>
</dbReference>
<keyword evidence="4" id="KW-0472">Membrane</keyword>
<evidence type="ECO:0000256" key="2">
    <source>
        <dbReference type="ARBA" id="ARBA00012438"/>
    </source>
</evidence>
<dbReference type="Gene3D" id="1.10.287.130">
    <property type="match status" value="1"/>
</dbReference>
<dbReference type="InterPro" id="IPR003661">
    <property type="entry name" value="HisK_dim/P_dom"/>
</dbReference>
<dbReference type="PROSITE" id="PS50109">
    <property type="entry name" value="HIS_KIN"/>
    <property type="match status" value="1"/>
</dbReference>
<dbReference type="CDD" id="cd00082">
    <property type="entry name" value="HisKA"/>
    <property type="match status" value="1"/>
</dbReference>
<dbReference type="EMBL" id="ACHA02000011">
    <property type="protein sequence ID" value="EFK57374.1"/>
    <property type="molecule type" value="Genomic_DNA"/>
</dbReference>
<dbReference type="GO" id="GO:0000155">
    <property type="term" value="F:phosphorelay sensor kinase activity"/>
    <property type="evidence" value="ECO:0007669"/>
    <property type="project" value="InterPro"/>
</dbReference>
<feature type="transmembrane region" description="Helical" evidence="4">
    <location>
        <begin position="85"/>
        <end position="102"/>
    </location>
</feature>
<dbReference type="eggNOG" id="COG2205">
    <property type="taxonomic scope" value="Bacteria"/>
</dbReference>
<keyword evidence="7" id="KW-1185">Reference proteome</keyword>
<evidence type="ECO:0000313" key="7">
    <source>
        <dbReference type="Proteomes" id="UP000006258"/>
    </source>
</evidence>
<dbReference type="InterPro" id="IPR036097">
    <property type="entry name" value="HisK_dim/P_sf"/>
</dbReference>
<gene>
    <name evidence="6" type="primary">rcsC</name>
    <name evidence="6" type="ORF">HMPREF0766_12447</name>
</gene>
<reference evidence="6" key="1">
    <citation type="submission" date="2010-07" db="EMBL/GenBank/DDBJ databases">
        <authorList>
            <person name="Muzny D."/>
            <person name="Qin X."/>
            <person name="Buhay C."/>
            <person name="Dugan-Rocha S."/>
            <person name="Ding Y."/>
            <person name="Chen G."/>
            <person name="Hawes A."/>
            <person name="Holder M."/>
            <person name="Jhangiani S."/>
            <person name="Johnson A."/>
            <person name="Khan Z."/>
            <person name="Li Z."/>
            <person name="Liu W."/>
            <person name="Liu X."/>
            <person name="Perez L."/>
            <person name="Shen H."/>
            <person name="Wang Q."/>
            <person name="Watt J."/>
            <person name="Xi L."/>
            <person name="Xin Y."/>
            <person name="Zhou J."/>
            <person name="Deng J."/>
            <person name="Jiang H."/>
            <person name="Liu Y."/>
            <person name="Qu J."/>
            <person name="Song X.-Z."/>
            <person name="Zhang L."/>
            <person name="Villasana D."/>
            <person name="Johnson A."/>
            <person name="Liu J."/>
            <person name="Liyanage D."/>
            <person name="Lorensuhewa L."/>
            <person name="Robinson T."/>
            <person name="Song A."/>
            <person name="Song B.-B."/>
            <person name="Dinh H."/>
            <person name="Thornton R."/>
            <person name="Coyle M."/>
            <person name="Francisco L."/>
            <person name="Jackson L."/>
            <person name="Javaid M."/>
            <person name="Korchina V."/>
            <person name="Kovar C."/>
            <person name="Mata R."/>
            <person name="Mathew T."/>
            <person name="Ngo R."/>
            <person name="Nguyen L."/>
            <person name="Nguyen N."/>
            <person name="Okwuonu G."/>
            <person name="Ongeri F."/>
            <person name="Pham C."/>
            <person name="Simmons D."/>
            <person name="Wilczek-Boney K."/>
            <person name="Hale W."/>
            <person name="Jakkamsetti A."/>
            <person name="Pham P."/>
            <person name="Ruth R."/>
            <person name="San Lucas F."/>
            <person name="Warren J."/>
            <person name="Zhang J."/>
            <person name="Zhao Z."/>
            <person name="Zhou C."/>
            <person name="Zhu D."/>
            <person name="Lee S."/>
            <person name="Bess C."/>
            <person name="Blankenburg K."/>
            <person name="Forbes L."/>
            <person name="Fu Q."/>
            <person name="Gubbala S."/>
            <person name="Hirani K."/>
            <person name="Jayaseelan J.C."/>
            <person name="Lara F."/>
            <person name="Munidasa M."/>
            <person name="Palculict T."/>
            <person name="Patil S."/>
            <person name="Pu L.-L."/>
            <person name="Saada N."/>
            <person name="Tang L."/>
            <person name="Weissenberger G."/>
            <person name="Zhu Y."/>
            <person name="Hemphill L."/>
            <person name="Shang Y."/>
            <person name="Youmans B."/>
            <person name="Ayvaz T."/>
            <person name="Ross M."/>
            <person name="Santibanez J."/>
            <person name="Aqrawi P."/>
            <person name="Gross S."/>
            <person name="Joshi V."/>
            <person name="Fowler G."/>
            <person name="Nazareth L."/>
            <person name="Reid J."/>
            <person name="Worley K."/>
            <person name="Petrosino J."/>
            <person name="Highlander S."/>
            <person name="Gibbs R."/>
        </authorList>
    </citation>
    <scope>NUCLEOTIDE SEQUENCE [LARGE SCALE GENOMIC DNA]</scope>
    <source>
        <strain evidence="6">ATCC 33861</strain>
    </source>
</reference>
<keyword evidence="4" id="KW-0812">Transmembrane</keyword>
<evidence type="ECO:0000256" key="1">
    <source>
        <dbReference type="ARBA" id="ARBA00000085"/>
    </source>
</evidence>
<dbReference type="Proteomes" id="UP000006258">
    <property type="component" value="Unassembled WGS sequence"/>
</dbReference>
<dbReference type="OrthoDB" id="9810447at2"/>
<dbReference type="PRINTS" id="PR00344">
    <property type="entry name" value="BCTRLSENSOR"/>
</dbReference>
<dbReference type="RefSeq" id="WP_002992991.1">
    <property type="nucleotide sequence ID" value="NZ_GL379770.1"/>
</dbReference>
<dbReference type="InterPro" id="IPR005467">
    <property type="entry name" value="His_kinase_dom"/>
</dbReference>
<dbReference type="SMART" id="SM00387">
    <property type="entry name" value="HATPase_c"/>
    <property type="match status" value="1"/>
</dbReference>
<comment type="caution">
    <text evidence="6">The sequence shown here is derived from an EMBL/GenBank/DDBJ whole genome shotgun (WGS) entry which is preliminary data.</text>
</comment>
<protein>
    <recommendedName>
        <fullName evidence="2">histidine kinase</fullName>
        <ecNumber evidence="2">2.7.13.3</ecNumber>
    </recommendedName>
</protein>